<dbReference type="Proteomes" id="UP000198771">
    <property type="component" value="Unassembled WGS sequence"/>
</dbReference>
<feature type="transmembrane region" description="Helical" evidence="8">
    <location>
        <begin position="229"/>
        <end position="258"/>
    </location>
</feature>
<keyword evidence="7 8" id="KW-0472">Membrane</keyword>
<dbReference type="OrthoDB" id="1010875at2"/>
<keyword evidence="4" id="KW-1003">Cell membrane</keyword>
<proteinExistence type="inferred from homology"/>
<evidence type="ECO:0000313" key="10">
    <source>
        <dbReference type="Proteomes" id="UP000198771"/>
    </source>
</evidence>
<comment type="subcellular location">
    <subcellularLocation>
        <location evidence="1">Cell membrane</location>
        <topology evidence="1">Multi-pass membrane protein</topology>
    </subcellularLocation>
</comment>
<evidence type="ECO:0000256" key="8">
    <source>
        <dbReference type="SAM" id="Phobius"/>
    </source>
</evidence>
<dbReference type="STRING" id="617002.SAMN05660653_02600"/>
<keyword evidence="10" id="KW-1185">Reference proteome</keyword>
<evidence type="ECO:0000256" key="2">
    <source>
        <dbReference type="ARBA" id="ARBA00009773"/>
    </source>
</evidence>
<dbReference type="GO" id="GO:0055085">
    <property type="term" value="P:transmembrane transport"/>
    <property type="evidence" value="ECO:0007669"/>
    <property type="project" value="TreeGrafter"/>
</dbReference>
<accession>A0A1G6E480</accession>
<evidence type="ECO:0000256" key="5">
    <source>
        <dbReference type="ARBA" id="ARBA00022692"/>
    </source>
</evidence>
<evidence type="ECO:0000256" key="4">
    <source>
        <dbReference type="ARBA" id="ARBA00022475"/>
    </source>
</evidence>
<dbReference type="GO" id="GO:0005886">
    <property type="term" value="C:plasma membrane"/>
    <property type="evidence" value="ECO:0007669"/>
    <property type="project" value="UniProtKB-SubCell"/>
</dbReference>
<comment type="similarity">
    <text evidence="2">Belongs to the autoinducer-2 exporter (AI-2E) (TC 2.A.86) family.</text>
</comment>
<evidence type="ECO:0000256" key="1">
    <source>
        <dbReference type="ARBA" id="ARBA00004651"/>
    </source>
</evidence>
<gene>
    <name evidence="9" type="ORF">SAMN05660653_02600</name>
</gene>
<dbReference type="PANTHER" id="PTHR21716">
    <property type="entry name" value="TRANSMEMBRANE PROTEIN"/>
    <property type="match status" value="1"/>
</dbReference>
<evidence type="ECO:0000313" key="9">
    <source>
        <dbReference type="EMBL" id="SDB52172.1"/>
    </source>
</evidence>
<dbReference type="EMBL" id="FMXO01000015">
    <property type="protein sequence ID" value="SDB52172.1"/>
    <property type="molecule type" value="Genomic_DNA"/>
</dbReference>
<feature type="transmembrane region" description="Helical" evidence="8">
    <location>
        <begin position="300"/>
        <end position="321"/>
    </location>
</feature>
<feature type="transmembrane region" description="Helical" evidence="8">
    <location>
        <begin position="264"/>
        <end position="288"/>
    </location>
</feature>
<feature type="transmembrane region" description="Helical" evidence="8">
    <location>
        <begin position="341"/>
        <end position="365"/>
    </location>
</feature>
<keyword evidence="3" id="KW-0813">Transport</keyword>
<feature type="transmembrane region" description="Helical" evidence="8">
    <location>
        <begin position="61"/>
        <end position="83"/>
    </location>
</feature>
<evidence type="ECO:0000256" key="7">
    <source>
        <dbReference type="ARBA" id="ARBA00023136"/>
    </source>
</evidence>
<dbReference type="PANTHER" id="PTHR21716:SF53">
    <property type="entry name" value="PERMEASE PERM-RELATED"/>
    <property type="match status" value="1"/>
</dbReference>
<feature type="transmembrane region" description="Helical" evidence="8">
    <location>
        <begin position="95"/>
        <end position="116"/>
    </location>
</feature>
<dbReference type="AlphaFoldDB" id="A0A1G6E480"/>
<organism evidence="9 10">
    <name type="scientific">Desulfonatronum thiosulfatophilum</name>
    <dbReference type="NCBI Taxonomy" id="617002"/>
    <lineage>
        <taxon>Bacteria</taxon>
        <taxon>Pseudomonadati</taxon>
        <taxon>Thermodesulfobacteriota</taxon>
        <taxon>Desulfovibrionia</taxon>
        <taxon>Desulfovibrionales</taxon>
        <taxon>Desulfonatronaceae</taxon>
        <taxon>Desulfonatronum</taxon>
    </lineage>
</organism>
<sequence>MDELRENTLKKMQQNGPEEKFRVFSETDYRIFRATAVLASVVAFIGLIIFIIWVLSFVLSLFYPLLLPLAVAGVLALVLDPVVRFFQDKLRVRRLFAVIITAILLIIILAAIWMLALPEMLTQIGELIRIGPDYLIGLYESFERTFPNLVKTISAKIEAAEIDIFGFDIEPFIGRMQRYAGILIVMLFVPLFLFFMLIDGRKFSQRATELISVLSQKQQEEVMFLTNMFIGYVTAFFQGQLVIAMIVGVMLAIGFTLVELQAAILLGLILGMLNIVPFLGVIVGLTLALPVAWVQPDGGLQLVGLTLVVFIVVQFIESWVLTPRIMSERSGLHPAIVVISLFFWGIVLGGIIGMILAVPITAFLVSAWWHIKAKYLSTVVIASEHDAIAVELKQFSD</sequence>
<keyword evidence="6 8" id="KW-1133">Transmembrane helix</keyword>
<dbReference type="InterPro" id="IPR002549">
    <property type="entry name" value="AI-2E-like"/>
</dbReference>
<name>A0A1G6E480_9BACT</name>
<evidence type="ECO:0000256" key="3">
    <source>
        <dbReference type="ARBA" id="ARBA00022448"/>
    </source>
</evidence>
<keyword evidence="5 8" id="KW-0812">Transmembrane</keyword>
<dbReference type="RefSeq" id="WP_092122549.1">
    <property type="nucleotide sequence ID" value="NZ_FMXO01000015.1"/>
</dbReference>
<feature type="transmembrane region" description="Helical" evidence="8">
    <location>
        <begin position="179"/>
        <end position="198"/>
    </location>
</feature>
<protein>
    <submittedName>
        <fullName evidence="9">Predicted PurR-regulated permease PerM</fullName>
    </submittedName>
</protein>
<feature type="transmembrane region" description="Helical" evidence="8">
    <location>
        <begin position="31"/>
        <end position="55"/>
    </location>
</feature>
<reference evidence="9 10" key="1">
    <citation type="submission" date="2016-10" db="EMBL/GenBank/DDBJ databases">
        <authorList>
            <person name="de Groot N.N."/>
        </authorList>
    </citation>
    <scope>NUCLEOTIDE SEQUENCE [LARGE SCALE GENOMIC DNA]</scope>
    <source>
        <strain evidence="9 10">ASO4-2</strain>
    </source>
</reference>
<dbReference type="Pfam" id="PF01594">
    <property type="entry name" value="AI-2E_transport"/>
    <property type="match status" value="1"/>
</dbReference>
<evidence type="ECO:0000256" key="6">
    <source>
        <dbReference type="ARBA" id="ARBA00022989"/>
    </source>
</evidence>